<dbReference type="Gene3D" id="1.10.10.10">
    <property type="entry name" value="Winged helix-like DNA-binding domain superfamily/Winged helix DNA-binding domain"/>
    <property type="match status" value="2"/>
</dbReference>
<dbReference type="InterPro" id="IPR036390">
    <property type="entry name" value="WH_DNA-bd_sf"/>
</dbReference>
<feature type="region of interest" description="Disordered" evidence="5">
    <location>
        <begin position="1"/>
        <end position="48"/>
    </location>
</feature>
<dbReference type="RefSeq" id="WP_281394527.1">
    <property type="nucleotide sequence ID" value="NZ_JACBZD010000001.1"/>
</dbReference>
<keyword evidence="2" id="KW-0132">Cell division</keyword>
<gene>
    <name evidence="6" type="ORF">FHU37_000340</name>
</gene>
<accession>A0A852ZPI9</accession>
<evidence type="ECO:0000256" key="1">
    <source>
        <dbReference type="ARBA" id="ARBA00022490"/>
    </source>
</evidence>
<dbReference type="PANTHER" id="PTHR34298:SF2">
    <property type="entry name" value="SEGREGATION AND CONDENSATION PROTEIN B"/>
    <property type="match status" value="1"/>
</dbReference>
<evidence type="ECO:0000256" key="3">
    <source>
        <dbReference type="ARBA" id="ARBA00022829"/>
    </source>
</evidence>
<keyword evidence="1" id="KW-0963">Cytoplasm</keyword>
<dbReference type="Pfam" id="PF04079">
    <property type="entry name" value="SMC_ScpB"/>
    <property type="match status" value="1"/>
</dbReference>
<evidence type="ECO:0000256" key="5">
    <source>
        <dbReference type="SAM" id="MobiDB-lite"/>
    </source>
</evidence>
<comment type="caution">
    <text evidence="6">The sequence shown here is derived from an EMBL/GenBank/DDBJ whole genome shotgun (WGS) entry which is preliminary data.</text>
</comment>
<dbReference type="GO" id="GO:0051301">
    <property type="term" value="P:cell division"/>
    <property type="evidence" value="ECO:0007669"/>
    <property type="project" value="UniProtKB-KW"/>
</dbReference>
<dbReference type="AlphaFoldDB" id="A0A852ZPI9"/>
<feature type="region of interest" description="Disordered" evidence="5">
    <location>
        <begin position="247"/>
        <end position="294"/>
    </location>
</feature>
<evidence type="ECO:0000256" key="2">
    <source>
        <dbReference type="ARBA" id="ARBA00022618"/>
    </source>
</evidence>
<keyword evidence="3" id="KW-0159">Chromosome partition</keyword>
<keyword evidence="4" id="KW-0131">Cell cycle</keyword>
<dbReference type="NCBIfam" id="TIGR00281">
    <property type="entry name" value="SMC-Scp complex subunit ScpB"/>
    <property type="match status" value="1"/>
</dbReference>
<sequence>MPNAAVPTPHPNPTDIGMPEIEEPEIEEPENAATDHAGAAAAPPGPRSPAEAVAALELAPALEAVLMVADQPVTEAHLASILDRPRDEVAETLRRLAEEYREQGRGFDLRLVAGGWRFYTRAEYAAAVERFVLDGQQARLTQAALETLAVVAYRQPVSRGRVSAVRGVNCDGVMRTLLQRGLVEEAGTDPATGAILYRTTNYFLERMGLRGLEELPELAPFLPEVDDVEAESAEGSVLAAVADLGVPAQAGGGAPDDAGARDGGQPSTGGGSVRPGPPGSPPHDHMTTSTEFDA</sequence>
<dbReference type="GO" id="GO:0051304">
    <property type="term" value="P:chromosome separation"/>
    <property type="evidence" value="ECO:0007669"/>
    <property type="project" value="InterPro"/>
</dbReference>
<dbReference type="PANTHER" id="PTHR34298">
    <property type="entry name" value="SEGREGATION AND CONDENSATION PROTEIN B"/>
    <property type="match status" value="1"/>
</dbReference>
<reference evidence="6 7" key="1">
    <citation type="submission" date="2020-07" db="EMBL/GenBank/DDBJ databases">
        <title>Sequencing the genomes of 1000 actinobacteria strains.</title>
        <authorList>
            <person name="Klenk H.-P."/>
        </authorList>
    </citation>
    <scope>NUCLEOTIDE SEQUENCE [LARGE SCALE GENOMIC DNA]</scope>
    <source>
        <strain evidence="6 7">DSM 42178</strain>
    </source>
</reference>
<protein>
    <submittedName>
        <fullName evidence="6">Segregation and condensation protein B</fullName>
    </submittedName>
</protein>
<dbReference type="Proteomes" id="UP000567795">
    <property type="component" value="Unassembled WGS sequence"/>
</dbReference>
<proteinExistence type="predicted"/>
<organism evidence="6 7">
    <name type="scientific">Allostreptomyces psammosilenae</name>
    <dbReference type="NCBI Taxonomy" id="1892865"/>
    <lineage>
        <taxon>Bacteria</taxon>
        <taxon>Bacillati</taxon>
        <taxon>Actinomycetota</taxon>
        <taxon>Actinomycetes</taxon>
        <taxon>Kitasatosporales</taxon>
        <taxon>Streptomycetaceae</taxon>
        <taxon>Allostreptomyces</taxon>
    </lineage>
</organism>
<dbReference type="EMBL" id="JACBZD010000001">
    <property type="protein sequence ID" value="NYI03397.1"/>
    <property type="molecule type" value="Genomic_DNA"/>
</dbReference>
<evidence type="ECO:0000256" key="4">
    <source>
        <dbReference type="ARBA" id="ARBA00023306"/>
    </source>
</evidence>
<keyword evidence="7" id="KW-1185">Reference proteome</keyword>
<feature type="compositionally biased region" description="Low complexity" evidence="5">
    <location>
        <begin position="32"/>
        <end position="48"/>
    </location>
</feature>
<evidence type="ECO:0000313" key="6">
    <source>
        <dbReference type="EMBL" id="NYI03397.1"/>
    </source>
</evidence>
<dbReference type="SUPFAM" id="SSF46785">
    <property type="entry name" value="Winged helix' DNA-binding domain"/>
    <property type="match status" value="2"/>
</dbReference>
<name>A0A852ZPI9_9ACTN</name>
<feature type="compositionally biased region" description="Acidic residues" evidence="5">
    <location>
        <begin position="20"/>
        <end position="30"/>
    </location>
</feature>
<evidence type="ECO:0000313" key="7">
    <source>
        <dbReference type="Proteomes" id="UP000567795"/>
    </source>
</evidence>
<dbReference type="InterPro" id="IPR036388">
    <property type="entry name" value="WH-like_DNA-bd_sf"/>
</dbReference>
<dbReference type="InterPro" id="IPR005234">
    <property type="entry name" value="ScpB_csome_segregation"/>
</dbReference>